<comment type="similarity">
    <text evidence="2">Belongs to the MoaE family.</text>
</comment>
<dbReference type="GO" id="GO:0006777">
    <property type="term" value="P:Mo-molybdopterin cofactor biosynthetic process"/>
    <property type="evidence" value="ECO:0007669"/>
    <property type="project" value="InterPro"/>
</dbReference>
<sequence>MIDDWIKEIKNSDRSDSIGMILIHNGIVRATSRNGKPVKGIRLSYNSEKLFRIIDDIKKKDGIVEVRVWINEGKLNIGDDIMKVAVAGRFRTDVIPALEELVGKIKREVVNEEEIY</sequence>
<evidence type="ECO:0000313" key="11">
    <source>
        <dbReference type="EMBL" id="HGG99010.1"/>
    </source>
</evidence>
<dbReference type="GO" id="GO:0030366">
    <property type="term" value="F:molybdopterin synthase activity"/>
    <property type="evidence" value="ECO:0007669"/>
    <property type="project" value="UniProtKB-EC"/>
</dbReference>
<evidence type="ECO:0000256" key="6">
    <source>
        <dbReference type="ARBA" id="ARBA00029745"/>
    </source>
</evidence>
<protein>
    <recommendedName>
        <fullName evidence="4">Molybdopterin synthase catalytic subunit</fullName>
        <ecNumber evidence="3">2.8.1.12</ecNumber>
    </recommendedName>
    <alternativeName>
        <fullName evidence="8">MPT synthase subunit 2</fullName>
    </alternativeName>
    <alternativeName>
        <fullName evidence="6">Molybdenum cofactor biosynthesis protein E</fullName>
    </alternativeName>
    <alternativeName>
        <fullName evidence="7">Molybdopterin-converting factor large subunit</fullName>
    </alternativeName>
    <alternativeName>
        <fullName evidence="9">Molybdopterin-converting factor subunit 2</fullName>
    </alternativeName>
</protein>
<comment type="catalytic activity">
    <reaction evidence="10">
        <text>2 [molybdopterin-synthase sulfur-carrier protein]-C-terminal-Gly-aminoethanethioate + cyclic pyranopterin phosphate + H2O = molybdopterin + 2 [molybdopterin-synthase sulfur-carrier protein]-C-terminal Gly-Gly + 2 H(+)</text>
        <dbReference type="Rhea" id="RHEA:26333"/>
        <dbReference type="Rhea" id="RHEA-COMP:12202"/>
        <dbReference type="Rhea" id="RHEA-COMP:19907"/>
        <dbReference type="ChEBI" id="CHEBI:15377"/>
        <dbReference type="ChEBI" id="CHEBI:15378"/>
        <dbReference type="ChEBI" id="CHEBI:58698"/>
        <dbReference type="ChEBI" id="CHEBI:59648"/>
        <dbReference type="ChEBI" id="CHEBI:90778"/>
        <dbReference type="ChEBI" id="CHEBI:232372"/>
        <dbReference type="EC" id="2.8.1.12"/>
    </reaction>
</comment>
<evidence type="ECO:0000256" key="2">
    <source>
        <dbReference type="ARBA" id="ARBA00005426"/>
    </source>
</evidence>
<accession>A0A7C4EN55</accession>
<proteinExistence type="inferred from homology"/>
<name>A0A7C4EN55_9BACT</name>
<dbReference type="Gene3D" id="3.90.1170.40">
    <property type="entry name" value="Molybdopterin biosynthesis MoaE subunit"/>
    <property type="match status" value="1"/>
</dbReference>
<dbReference type="SUPFAM" id="SSF54690">
    <property type="entry name" value="Molybdopterin synthase subunit MoaE"/>
    <property type="match status" value="1"/>
</dbReference>
<dbReference type="InterPro" id="IPR003448">
    <property type="entry name" value="Mopterin_biosynth_MoaE"/>
</dbReference>
<gene>
    <name evidence="11" type="ORF">ENV75_00930</name>
</gene>
<dbReference type="InterPro" id="IPR036563">
    <property type="entry name" value="MoaE_sf"/>
</dbReference>
<evidence type="ECO:0000256" key="4">
    <source>
        <dbReference type="ARBA" id="ARBA00013858"/>
    </source>
</evidence>
<evidence type="ECO:0000256" key="1">
    <source>
        <dbReference type="ARBA" id="ARBA00005046"/>
    </source>
</evidence>
<dbReference type="EC" id="2.8.1.12" evidence="3"/>
<evidence type="ECO:0000256" key="3">
    <source>
        <dbReference type="ARBA" id="ARBA00011950"/>
    </source>
</evidence>
<evidence type="ECO:0000256" key="8">
    <source>
        <dbReference type="ARBA" id="ARBA00030781"/>
    </source>
</evidence>
<comment type="caution">
    <text evidence="11">The sequence shown here is derived from an EMBL/GenBank/DDBJ whole genome shotgun (WGS) entry which is preliminary data.</text>
</comment>
<comment type="pathway">
    <text evidence="1">Cofactor biosynthesis; molybdopterin biosynthesis.</text>
</comment>
<organism evidence="11">
    <name type="scientific">Thermodesulfovibrio aggregans</name>
    <dbReference type="NCBI Taxonomy" id="86166"/>
    <lineage>
        <taxon>Bacteria</taxon>
        <taxon>Pseudomonadati</taxon>
        <taxon>Nitrospirota</taxon>
        <taxon>Thermodesulfovibrionia</taxon>
        <taxon>Thermodesulfovibrionales</taxon>
        <taxon>Thermodesulfovibrionaceae</taxon>
        <taxon>Thermodesulfovibrio</taxon>
    </lineage>
</organism>
<dbReference type="AlphaFoldDB" id="A0A7C4EN55"/>
<dbReference type="EMBL" id="DTHO01000008">
    <property type="protein sequence ID" value="HGG99010.1"/>
    <property type="molecule type" value="Genomic_DNA"/>
</dbReference>
<evidence type="ECO:0000256" key="5">
    <source>
        <dbReference type="ARBA" id="ARBA00026066"/>
    </source>
</evidence>
<evidence type="ECO:0000256" key="10">
    <source>
        <dbReference type="ARBA" id="ARBA00049878"/>
    </source>
</evidence>
<evidence type="ECO:0000256" key="9">
    <source>
        <dbReference type="ARBA" id="ARBA00032474"/>
    </source>
</evidence>
<evidence type="ECO:0000256" key="7">
    <source>
        <dbReference type="ARBA" id="ARBA00030407"/>
    </source>
</evidence>
<comment type="subunit">
    <text evidence="5">Heterotetramer of 2 MoaD subunits and 2 MoaE subunits. Also stable as homodimer. The enzyme changes between these two forms during catalysis.</text>
</comment>
<dbReference type="Pfam" id="PF02391">
    <property type="entry name" value="MoaE"/>
    <property type="match status" value="1"/>
</dbReference>
<reference evidence="11" key="1">
    <citation type="journal article" date="2020" name="mSystems">
        <title>Genome- and Community-Level Interaction Insights into Carbon Utilization and Element Cycling Functions of Hydrothermarchaeota in Hydrothermal Sediment.</title>
        <authorList>
            <person name="Zhou Z."/>
            <person name="Liu Y."/>
            <person name="Xu W."/>
            <person name="Pan J."/>
            <person name="Luo Z.H."/>
            <person name="Li M."/>
        </authorList>
    </citation>
    <scope>NUCLEOTIDE SEQUENCE [LARGE SCALE GENOMIC DNA]</scope>
    <source>
        <strain evidence="11">SpSt-788</strain>
    </source>
</reference>